<dbReference type="Gene3D" id="1.20.1260.10">
    <property type="match status" value="1"/>
</dbReference>
<dbReference type="PANTHER" id="PTHR38593:SF1">
    <property type="entry name" value="BLR2558 PROTEIN"/>
    <property type="match status" value="1"/>
</dbReference>
<name>A0ABR7XKS4_9BACT</name>
<evidence type="ECO:0000259" key="1">
    <source>
        <dbReference type="Pfam" id="PF13628"/>
    </source>
</evidence>
<dbReference type="PANTHER" id="PTHR38593">
    <property type="entry name" value="BLR2558 PROTEIN"/>
    <property type="match status" value="1"/>
</dbReference>
<sequence>MACAFLFGTIACNQKTDSVEEAQEATEERFEDTAMEDQREDAAEFMTKSASSSMMEIEASKLAQQKATNPQVKEFANMMVNDHTAASKEMRELATSKNITMPDSMSSDHMDHVRDLRDKTGADFDKAYLDRMLSAHENDVERFEDVAEDADYEDAEVKAFASKTLPKLRQHHERAKQIRDMLK</sequence>
<protein>
    <submittedName>
        <fullName evidence="2">DUF4142 domain-containing protein</fullName>
    </submittedName>
</protein>
<dbReference type="EMBL" id="JACXAJ010000012">
    <property type="protein sequence ID" value="MBD1398894.1"/>
    <property type="molecule type" value="Genomic_DNA"/>
</dbReference>
<gene>
    <name evidence="2" type="ORF">H9Q13_17120</name>
</gene>
<feature type="domain" description="DUF4142" evidence="1">
    <location>
        <begin position="41"/>
        <end position="178"/>
    </location>
</feature>
<evidence type="ECO:0000313" key="3">
    <source>
        <dbReference type="Proteomes" id="UP000625551"/>
    </source>
</evidence>
<dbReference type="InterPro" id="IPR012347">
    <property type="entry name" value="Ferritin-like"/>
</dbReference>
<reference evidence="2 3" key="1">
    <citation type="submission" date="2020-09" db="EMBL/GenBank/DDBJ databases">
        <title>Genome sequencing and assembly of Pontibacter sp.</title>
        <authorList>
            <person name="Chhetri G."/>
        </authorList>
    </citation>
    <scope>NUCLEOTIDE SEQUENCE [LARGE SCALE GENOMIC DNA]</scope>
    <source>
        <strain evidence="2 3">JH31</strain>
    </source>
</reference>
<dbReference type="Pfam" id="PF13628">
    <property type="entry name" value="DUF4142"/>
    <property type="match status" value="1"/>
</dbReference>
<keyword evidence="3" id="KW-1185">Reference proteome</keyword>
<comment type="caution">
    <text evidence="2">The sequence shown here is derived from an EMBL/GenBank/DDBJ whole genome shotgun (WGS) entry which is preliminary data.</text>
</comment>
<proteinExistence type="predicted"/>
<organism evidence="2 3">
    <name type="scientific">Pontibacter aquaedesilientis</name>
    <dbReference type="NCBI Taxonomy" id="2766980"/>
    <lineage>
        <taxon>Bacteria</taxon>
        <taxon>Pseudomonadati</taxon>
        <taxon>Bacteroidota</taxon>
        <taxon>Cytophagia</taxon>
        <taxon>Cytophagales</taxon>
        <taxon>Hymenobacteraceae</taxon>
        <taxon>Pontibacter</taxon>
    </lineage>
</organism>
<dbReference type="InterPro" id="IPR025419">
    <property type="entry name" value="DUF4142"/>
</dbReference>
<evidence type="ECO:0000313" key="2">
    <source>
        <dbReference type="EMBL" id="MBD1398894.1"/>
    </source>
</evidence>
<dbReference type="Proteomes" id="UP000625551">
    <property type="component" value="Unassembled WGS sequence"/>
</dbReference>
<accession>A0ABR7XKS4</accession>